<keyword evidence="2" id="KW-1133">Transmembrane helix</keyword>
<dbReference type="Proteomes" id="UP001602058">
    <property type="component" value="Unassembled WGS sequence"/>
</dbReference>
<evidence type="ECO:0000256" key="1">
    <source>
        <dbReference type="SAM" id="MobiDB-lite"/>
    </source>
</evidence>
<evidence type="ECO:0000256" key="2">
    <source>
        <dbReference type="SAM" id="Phobius"/>
    </source>
</evidence>
<accession>A0ABW6UI95</accession>
<feature type="compositionally biased region" description="Basic and acidic residues" evidence="1">
    <location>
        <begin position="106"/>
        <end position="117"/>
    </location>
</feature>
<dbReference type="PANTHER" id="PTHR12879">
    <property type="entry name" value="SPHINGOLIPID DELTA 4 DESATURASE/C-4 HYDROXYLASE PROTEIN DES2"/>
    <property type="match status" value="1"/>
</dbReference>
<evidence type="ECO:0000259" key="3">
    <source>
        <dbReference type="Pfam" id="PF00487"/>
    </source>
</evidence>
<organism evidence="4 5">
    <name type="scientific">Streptomyces bluensis</name>
    <dbReference type="NCBI Taxonomy" id="33897"/>
    <lineage>
        <taxon>Bacteria</taxon>
        <taxon>Bacillati</taxon>
        <taxon>Actinomycetota</taxon>
        <taxon>Actinomycetes</taxon>
        <taxon>Kitasatosporales</taxon>
        <taxon>Streptomycetaceae</taxon>
        <taxon>Streptomyces</taxon>
    </lineage>
</organism>
<reference evidence="4 5" key="1">
    <citation type="submission" date="2024-10" db="EMBL/GenBank/DDBJ databases">
        <title>The Natural Products Discovery Center: Release of the First 8490 Sequenced Strains for Exploring Actinobacteria Biosynthetic Diversity.</title>
        <authorList>
            <person name="Kalkreuter E."/>
            <person name="Kautsar S.A."/>
            <person name="Yang D."/>
            <person name="Bader C.D."/>
            <person name="Teijaro C.N."/>
            <person name="Fluegel L."/>
            <person name="Davis C.M."/>
            <person name="Simpson J.R."/>
            <person name="Lauterbach L."/>
            <person name="Steele A.D."/>
            <person name="Gui C."/>
            <person name="Meng S."/>
            <person name="Li G."/>
            <person name="Viehrig K."/>
            <person name="Ye F."/>
            <person name="Su P."/>
            <person name="Kiefer A.F."/>
            <person name="Nichols A."/>
            <person name="Cepeda A.J."/>
            <person name="Yan W."/>
            <person name="Fan B."/>
            <person name="Jiang Y."/>
            <person name="Adhikari A."/>
            <person name="Zheng C.-J."/>
            <person name="Schuster L."/>
            <person name="Cowan T.M."/>
            <person name="Smanski M.J."/>
            <person name="Chevrette M.G."/>
            <person name="De Carvalho L.P.S."/>
            <person name="Shen B."/>
        </authorList>
    </citation>
    <scope>NUCLEOTIDE SEQUENCE [LARGE SCALE GENOMIC DNA]</scope>
    <source>
        <strain evidence="4 5">NPDC001390</strain>
    </source>
</reference>
<comment type="caution">
    <text evidence="4">The sequence shown here is derived from an EMBL/GenBank/DDBJ whole genome shotgun (WGS) entry which is preliminary data.</text>
</comment>
<feature type="transmembrane region" description="Helical" evidence="2">
    <location>
        <begin position="44"/>
        <end position="66"/>
    </location>
</feature>
<dbReference type="PANTHER" id="PTHR12879:SF8">
    <property type="entry name" value="SPHINGOLIPID DELTA(4)-DESATURASE DES1"/>
    <property type="match status" value="1"/>
</dbReference>
<protein>
    <submittedName>
        <fullName evidence="4">Fatty acid desaturase family protein</fullName>
    </submittedName>
</protein>
<sequence length="326" mass="37017">METRQPRVFRHSPIDAVLVLFSITQFAVTISLATTDPTGLWPRLGSFALVTFLVTYSVIIVSHLFVHKPWFVSPRLNAVMSLINSANVAQSVQAYHLSHVRNHHRYNNDRKGADGTTRDVSSTFRHSRDDGHAPLWRYLVFSLAGSVREFLGTFAALRRGCRVGADETLLQELATRNPERRKGELRQVQADRLTHIALIALLAVLSWQWLLICYLPAIAAAFTLVNVQNYYRHYGAHPESRYANSVSHYGRVYNWLTFNDGYHQEHHLRPTTHWSRLPRVAEQYGESFGEEGRVVSPVPAMVGFLDVHRVAVTPVVKRTPGESEAR</sequence>
<proteinExistence type="predicted"/>
<feature type="domain" description="Fatty acid desaturase" evidence="3">
    <location>
        <begin position="44"/>
        <end position="294"/>
    </location>
</feature>
<keyword evidence="2" id="KW-0472">Membrane</keyword>
<evidence type="ECO:0000313" key="4">
    <source>
        <dbReference type="EMBL" id="MFF4523154.1"/>
    </source>
</evidence>
<feature type="region of interest" description="Disordered" evidence="1">
    <location>
        <begin position="105"/>
        <end position="126"/>
    </location>
</feature>
<keyword evidence="2" id="KW-0812">Transmembrane</keyword>
<feature type="transmembrane region" description="Helical" evidence="2">
    <location>
        <begin position="12"/>
        <end position="32"/>
    </location>
</feature>
<feature type="transmembrane region" description="Helical" evidence="2">
    <location>
        <begin position="196"/>
        <end position="222"/>
    </location>
</feature>
<dbReference type="RefSeq" id="WP_351078619.1">
    <property type="nucleotide sequence ID" value="NZ_JBEOZG010000005.1"/>
</dbReference>
<dbReference type="Pfam" id="PF00487">
    <property type="entry name" value="FA_desaturase"/>
    <property type="match status" value="1"/>
</dbReference>
<evidence type="ECO:0000313" key="5">
    <source>
        <dbReference type="Proteomes" id="UP001602058"/>
    </source>
</evidence>
<gene>
    <name evidence="4" type="ORF">ACFY1D_17285</name>
</gene>
<name>A0ABW6UI95_9ACTN</name>
<dbReference type="InterPro" id="IPR005804">
    <property type="entry name" value="FA_desaturase_dom"/>
</dbReference>
<keyword evidence="5" id="KW-1185">Reference proteome</keyword>
<dbReference type="EMBL" id="JBIAWJ010000008">
    <property type="protein sequence ID" value="MFF4523154.1"/>
    <property type="molecule type" value="Genomic_DNA"/>
</dbReference>